<accession>A0A0E3ZEE2</accession>
<organism evidence="1 2">
    <name type="scientific">Pontibacter korlensis</name>
    <dbReference type="NCBI Taxonomy" id="400092"/>
    <lineage>
        <taxon>Bacteria</taxon>
        <taxon>Pseudomonadati</taxon>
        <taxon>Bacteroidota</taxon>
        <taxon>Cytophagia</taxon>
        <taxon>Cytophagales</taxon>
        <taxon>Hymenobacteraceae</taxon>
        <taxon>Pontibacter</taxon>
    </lineage>
</organism>
<keyword evidence="2" id="KW-1185">Reference proteome</keyword>
<name>A0A0E3ZEE2_9BACT</name>
<reference evidence="1 2" key="1">
    <citation type="journal article" date="2015" name="Sci. Rep.">
        <title>Unraveling adaptation of Pontibacter korlensis to radiation and infertility in desert through complete genome and comparative transcriptomic analysis.</title>
        <authorList>
            <person name="Dai J."/>
            <person name="Dai W."/>
            <person name="Qiu C."/>
            <person name="Yang Z."/>
            <person name="Zhang Y."/>
            <person name="Zhou M."/>
            <person name="Zhang L."/>
            <person name="Fang C."/>
            <person name="Gao Q."/>
            <person name="Yang Q."/>
            <person name="Li X."/>
            <person name="Wang Z."/>
            <person name="Wang Z."/>
            <person name="Jia Z."/>
            <person name="Chen X."/>
        </authorList>
    </citation>
    <scope>NUCLEOTIDE SEQUENCE [LARGE SCALE GENOMIC DNA]</scope>
    <source>
        <strain evidence="1 2">X14-1T</strain>
    </source>
</reference>
<dbReference type="HOGENOM" id="CLU_1904817_0_0_10"/>
<dbReference type="KEGG" id="pko:PKOR_07010"/>
<evidence type="ECO:0000313" key="2">
    <source>
        <dbReference type="Proteomes" id="UP000033109"/>
    </source>
</evidence>
<gene>
    <name evidence="1" type="ORF">PKOR_07010</name>
</gene>
<dbReference type="AlphaFoldDB" id="A0A0E3ZEE2"/>
<sequence length="133" mass="15300">MHALLSLLLLVSAAGCSKRVPSYTSSGKEVLMVQKNVELYRKKPHIWPAKGWVAATENELIFVPSPYYGGLYINGRDSTFIQLRDIVGLEEKRWMLMFPYRLEVTTSDSSVYSFVTVRRSELIRKINELKLEE</sequence>
<protein>
    <submittedName>
        <fullName evidence="1">Uncharacterized protein</fullName>
    </submittedName>
</protein>
<dbReference type="Proteomes" id="UP000033109">
    <property type="component" value="Chromosome"/>
</dbReference>
<dbReference type="PATRIC" id="fig|400092.3.peg.1559"/>
<proteinExistence type="predicted"/>
<dbReference type="EMBL" id="CP009621">
    <property type="protein sequence ID" value="AKD02919.1"/>
    <property type="molecule type" value="Genomic_DNA"/>
</dbReference>
<evidence type="ECO:0000313" key="1">
    <source>
        <dbReference type="EMBL" id="AKD02919.1"/>
    </source>
</evidence>